<gene>
    <name evidence="1" type="ORF">METZ01_LOCUS209921</name>
</gene>
<sequence length="33" mass="3636">VTVVKFAAAWQKNAILDSSSTIGRRTSARLQLF</sequence>
<protein>
    <submittedName>
        <fullName evidence="1">Uncharacterized protein</fullName>
    </submittedName>
</protein>
<reference evidence="1" key="1">
    <citation type="submission" date="2018-05" db="EMBL/GenBank/DDBJ databases">
        <authorList>
            <person name="Lanie J.A."/>
            <person name="Ng W.-L."/>
            <person name="Kazmierczak K.M."/>
            <person name="Andrzejewski T.M."/>
            <person name="Davidsen T.M."/>
            <person name="Wayne K.J."/>
            <person name="Tettelin H."/>
            <person name="Glass J.I."/>
            <person name="Rusch D."/>
            <person name="Podicherti R."/>
            <person name="Tsui H.-C.T."/>
            <person name="Winkler M.E."/>
        </authorList>
    </citation>
    <scope>NUCLEOTIDE SEQUENCE</scope>
</reference>
<feature type="non-terminal residue" evidence="1">
    <location>
        <position position="33"/>
    </location>
</feature>
<dbReference type="EMBL" id="UINC01047602">
    <property type="protein sequence ID" value="SVB57067.1"/>
    <property type="molecule type" value="Genomic_DNA"/>
</dbReference>
<dbReference type="AlphaFoldDB" id="A0A382F4S3"/>
<evidence type="ECO:0000313" key="1">
    <source>
        <dbReference type="EMBL" id="SVB57067.1"/>
    </source>
</evidence>
<name>A0A382F4S3_9ZZZZ</name>
<accession>A0A382F4S3</accession>
<feature type="non-terminal residue" evidence="1">
    <location>
        <position position="1"/>
    </location>
</feature>
<proteinExistence type="predicted"/>
<organism evidence="1">
    <name type="scientific">marine metagenome</name>
    <dbReference type="NCBI Taxonomy" id="408172"/>
    <lineage>
        <taxon>unclassified sequences</taxon>
        <taxon>metagenomes</taxon>
        <taxon>ecological metagenomes</taxon>
    </lineage>
</organism>